<dbReference type="Proteomes" id="UP000031408">
    <property type="component" value="Unassembled WGS sequence"/>
</dbReference>
<keyword evidence="1" id="KW-1133">Transmembrane helix</keyword>
<keyword evidence="1" id="KW-0472">Membrane</keyword>
<protein>
    <submittedName>
        <fullName evidence="2">Uncharacterized protein</fullName>
    </submittedName>
</protein>
<gene>
    <name evidence="2" type="ORF">OI18_11765</name>
</gene>
<organism evidence="2 3">
    <name type="scientific">Flavihumibacter solisilvae</name>
    <dbReference type="NCBI Taxonomy" id="1349421"/>
    <lineage>
        <taxon>Bacteria</taxon>
        <taxon>Pseudomonadati</taxon>
        <taxon>Bacteroidota</taxon>
        <taxon>Chitinophagia</taxon>
        <taxon>Chitinophagales</taxon>
        <taxon>Chitinophagaceae</taxon>
        <taxon>Flavihumibacter</taxon>
    </lineage>
</organism>
<keyword evidence="1" id="KW-0812">Transmembrane</keyword>
<proteinExistence type="predicted"/>
<keyword evidence="3" id="KW-1185">Reference proteome</keyword>
<evidence type="ECO:0000313" key="3">
    <source>
        <dbReference type="Proteomes" id="UP000031408"/>
    </source>
</evidence>
<evidence type="ECO:0000313" key="2">
    <source>
        <dbReference type="EMBL" id="KIC94306.1"/>
    </source>
</evidence>
<accession>A0A0C1L3V5</accession>
<comment type="caution">
    <text evidence="2">The sequence shown here is derived from an EMBL/GenBank/DDBJ whole genome shotgun (WGS) entry which is preliminary data.</text>
</comment>
<sequence>MLKRVGFSKDGPAVSGPPEFHRKTAFKDNNIGYLPVEEPEAIRTRKMASVAWLRTITHDLMIVFPNAVNGILGMVLVFSGTAILIAQIQ</sequence>
<reference evidence="2 3" key="1">
    <citation type="submission" date="2014-11" db="EMBL/GenBank/DDBJ databases">
        <title>Genome sequence of Flavihumibacter solisilvae 3-3.</title>
        <authorList>
            <person name="Zhou G."/>
            <person name="Li M."/>
            <person name="Wang G."/>
        </authorList>
    </citation>
    <scope>NUCLEOTIDE SEQUENCE [LARGE SCALE GENOMIC DNA]</scope>
    <source>
        <strain evidence="2 3">3-3</strain>
    </source>
</reference>
<dbReference type="EMBL" id="JSVC01000013">
    <property type="protein sequence ID" value="KIC94306.1"/>
    <property type="molecule type" value="Genomic_DNA"/>
</dbReference>
<feature type="transmembrane region" description="Helical" evidence="1">
    <location>
        <begin position="67"/>
        <end position="86"/>
    </location>
</feature>
<evidence type="ECO:0000256" key="1">
    <source>
        <dbReference type="SAM" id="Phobius"/>
    </source>
</evidence>
<dbReference type="AlphaFoldDB" id="A0A0C1L3V5"/>
<name>A0A0C1L3V5_9BACT</name>